<reference evidence="5" key="1">
    <citation type="submission" date="2016-09" db="EMBL/GenBank/DDBJ databases">
        <authorList>
            <person name="Varghese N."/>
            <person name="Submissions S."/>
        </authorList>
    </citation>
    <scope>NUCLEOTIDE SEQUENCE [LARGE SCALE GENOMIC DNA]</scope>
    <source>
        <strain evidence="5">ANC 4422</strain>
    </source>
</reference>
<dbReference type="Proteomes" id="UP000242501">
    <property type="component" value="Unassembled WGS sequence"/>
</dbReference>
<dbReference type="Pfam" id="PF00583">
    <property type="entry name" value="Acetyltransf_1"/>
    <property type="match status" value="1"/>
</dbReference>
<evidence type="ECO:0000256" key="2">
    <source>
        <dbReference type="ARBA" id="ARBA00023315"/>
    </source>
</evidence>
<dbReference type="STRING" id="1219383.SAMN05421733_102263"/>
<organism evidence="4 5">
    <name type="scientific">Acinetobacter boissieri</name>
    <dbReference type="NCBI Taxonomy" id="1219383"/>
    <lineage>
        <taxon>Bacteria</taxon>
        <taxon>Pseudomonadati</taxon>
        <taxon>Pseudomonadota</taxon>
        <taxon>Gammaproteobacteria</taxon>
        <taxon>Moraxellales</taxon>
        <taxon>Moraxellaceae</taxon>
        <taxon>Acinetobacter</taxon>
    </lineage>
</organism>
<dbReference type="PANTHER" id="PTHR42919">
    <property type="entry name" value="N-ALPHA-ACETYLTRANSFERASE"/>
    <property type="match status" value="1"/>
</dbReference>
<dbReference type="SUPFAM" id="SSF55729">
    <property type="entry name" value="Acyl-CoA N-acyltransferases (Nat)"/>
    <property type="match status" value="1"/>
</dbReference>
<dbReference type="RefSeq" id="WP_092746940.1">
    <property type="nucleotide sequence ID" value="NZ_FMYL01000002.1"/>
</dbReference>
<dbReference type="OrthoDB" id="9796129at2"/>
<dbReference type="AlphaFoldDB" id="A0A1G6GUN8"/>
<feature type="domain" description="N-acetyltransferase" evidence="3">
    <location>
        <begin position="9"/>
        <end position="168"/>
    </location>
</feature>
<keyword evidence="2" id="KW-0012">Acyltransferase</keyword>
<accession>A0A1G6GUN8</accession>
<dbReference type="InterPro" id="IPR016181">
    <property type="entry name" value="Acyl_CoA_acyltransferase"/>
</dbReference>
<evidence type="ECO:0000256" key="1">
    <source>
        <dbReference type="ARBA" id="ARBA00022679"/>
    </source>
</evidence>
<gene>
    <name evidence="4" type="ORF">SAMN05421733_102263</name>
</gene>
<dbReference type="Gene3D" id="3.40.630.30">
    <property type="match status" value="1"/>
</dbReference>
<dbReference type="InterPro" id="IPR051556">
    <property type="entry name" value="N-term/lysine_N-AcTrnsfr"/>
</dbReference>
<evidence type="ECO:0000259" key="3">
    <source>
        <dbReference type="PROSITE" id="PS51186"/>
    </source>
</evidence>
<protein>
    <submittedName>
        <fullName evidence="4">Acetyltransferase (GNAT) domain-containing protein</fullName>
    </submittedName>
</protein>
<keyword evidence="1 4" id="KW-0808">Transferase</keyword>
<proteinExistence type="predicted"/>
<dbReference type="InterPro" id="IPR000182">
    <property type="entry name" value="GNAT_dom"/>
</dbReference>
<evidence type="ECO:0000313" key="4">
    <source>
        <dbReference type="EMBL" id="SDB85727.1"/>
    </source>
</evidence>
<dbReference type="GO" id="GO:0016747">
    <property type="term" value="F:acyltransferase activity, transferring groups other than amino-acyl groups"/>
    <property type="evidence" value="ECO:0007669"/>
    <property type="project" value="InterPro"/>
</dbReference>
<sequence length="169" mass="19606">MTSDAHHTILVRLTVVEDWMILKNIRLRSLLDSPSAFATTYTTAQQYTKLEWCNRASSKNQHQYALAMYDKVPIGMIGWTKNTLLEFEIIAMWVDPMFRGKGVADQLMVFMKKLAKYNGYHQAVLNVSKSNMIAKQFYLRHGFILMTETEDLPIEIDNETQKMVCTLLF</sequence>
<dbReference type="PROSITE" id="PS51186">
    <property type="entry name" value="GNAT"/>
    <property type="match status" value="1"/>
</dbReference>
<name>A0A1G6GUN8_9GAMM</name>
<dbReference type="CDD" id="cd04301">
    <property type="entry name" value="NAT_SF"/>
    <property type="match status" value="1"/>
</dbReference>
<keyword evidence="5" id="KW-1185">Reference proteome</keyword>
<evidence type="ECO:0000313" key="5">
    <source>
        <dbReference type="Proteomes" id="UP000242501"/>
    </source>
</evidence>
<dbReference type="EMBL" id="FMYL01000002">
    <property type="protein sequence ID" value="SDB85727.1"/>
    <property type="molecule type" value="Genomic_DNA"/>
</dbReference>
<dbReference type="PANTHER" id="PTHR42919:SF8">
    <property type="entry name" value="N-ALPHA-ACETYLTRANSFERASE 50"/>
    <property type="match status" value="1"/>
</dbReference>